<dbReference type="InterPro" id="IPR057326">
    <property type="entry name" value="KR_dom"/>
</dbReference>
<comment type="similarity">
    <text evidence="1 6">Belongs to the short-chain dehydrogenases/reductases (SDR) family.</text>
</comment>
<name>A0A532USW1_UNCT6</name>
<evidence type="ECO:0000259" key="7">
    <source>
        <dbReference type="SMART" id="SM00822"/>
    </source>
</evidence>
<evidence type="ECO:0000256" key="4">
    <source>
        <dbReference type="PIRSR" id="PIRSR611284-1"/>
    </source>
</evidence>
<dbReference type="AlphaFoldDB" id="A0A532USW1"/>
<reference evidence="8 9" key="1">
    <citation type="submission" date="2017-06" db="EMBL/GenBank/DDBJ databases">
        <title>Novel microbial phyla capable of carbon fixation and sulfur reduction in deep-sea sediments.</title>
        <authorList>
            <person name="Huang J."/>
            <person name="Baker B."/>
            <person name="Wang Y."/>
        </authorList>
    </citation>
    <scope>NUCLEOTIDE SEQUENCE [LARGE SCALE GENOMIC DNA]</scope>
    <source>
        <strain evidence="8">B3_TA06</strain>
    </source>
</reference>
<sequence>MNEERRALITGGAVGIGRAIAVQLAKSYPVVLLDLNEEGLTETKDLIEKEGGKAHCYKADVSSFEEMTELASKVEKEEGPITIIVNNAGITRDTLFMRMDAAAWELVLKVNLTGAFNVCKAFLRPMLKARWGRIVNISSVVAQTGNVGQANYAASKAGLIGFSKSLARELAARNITVNCIAPGFIQTPMTDVLSADIKDAYLTQIPLKRFGTPEDVAKAVRFLCSDDASYITGQVIRVDGGMLTA</sequence>
<dbReference type="InterPro" id="IPR011284">
    <property type="entry name" value="3oxo_ACP_reduc"/>
</dbReference>
<feature type="binding site" evidence="5">
    <location>
        <position position="87"/>
    </location>
    <ligand>
        <name>NADP(+)</name>
        <dbReference type="ChEBI" id="CHEBI:58349"/>
    </ligand>
</feature>
<dbReference type="InterPro" id="IPR020904">
    <property type="entry name" value="Sc_DH/Rdtase_CS"/>
</dbReference>
<dbReference type="PROSITE" id="PS00061">
    <property type="entry name" value="ADH_SHORT"/>
    <property type="match status" value="1"/>
</dbReference>
<comment type="subunit">
    <text evidence="6">Homotetramer.</text>
</comment>
<dbReference type="GO" id="GO:0006633">
    <property type="term" value="P:fatty acid biosynthetic process"/>
    <property type="evidence" value="ECO:0007669"/>
    <property type="project" value="UniProtKB-UniPathway"/>
</dbReference>
<organism evidence="8 9">
    <name type="scientific">candidate division TA06 bacterium B3_TA06</name>
    <dbReference type="NCBI Taxonomy" id="2012487"/>
    <lineage>
        <taxon>Bacteria</taxon>
        <taxon>Bacteria division TA06</taxon>
    </lineage>
</organism>
<evidence type="ECO:0000256" key="2">
    <source>
        <dbReference type="ARBA" id="ARBA00022857"/>
    </source>
</evidence>
<proteinExistence type="inferred from homology"/>
<dbReference type="FunFam" id="3.40.50.720:FF:000115">
    <property type="entry name" value="3-oxoacyl-[acyl-carrier-protein] reductase FabG"/>
    <property type="match status" value="1"/>
</dbReference>
<keyword evidence="6" id="KW-0275">Fatty acid biosynthesis</keyword>
<evidence type="ECO:0000256" key="5">
    <source>
        <dbReference type="PIRSR" id="PIRSR611284-2"/>
    </source>
</evidence>
<feature type="binding site" evidence="5">
    <location>
        <position position="185"/>
    </location>
    <ligand>
        <name>NADP(+)</name>
        <dbReference type="ChEBI" id="CHEBI:58349"/>
    </ligand>
</feature>
<evidence type="ECO:0000313" key="8">
    <source>
        <dbReference type="EMBL" id="TKJ38024.1"/>
    </source>
</evidence>
<dbReference type="NCBIfam" id="NF009466">
    <property type="entry name" value="PRK12826.1-2"/>
    <property type="match status" value="1"/>
</dbReference>
<dbReference type="PANTHER" id="PTHR42879">
    <property type="entry name" value="3-OXOACYL-(ACYL-CARRIER-PROTEIN) REDUCTASE"/>
    <property type="match status" value="1"/>
</dbReference>
<keyword evidence="3 6" id="KW-0560">Oxidoreductase</keyword>
<dbReference type="InterPro" id="IPR002347">
    <property type="entry name" value="SDR_fam"/>
</dbReference>
<evidence type="ECO:0000313" key="9">
    <source>
        <dbReference type="Proteomes" id="UP000317778"/>
    </source>
</evidence>
<dbReference type="Proteomes" id="UP000317778">
    <property type="component" value="Unassembled WGS sequence"/>
</dbReference>
<feature type="binding site" evidence="5">
    <location>
        <begin position="152"/>
        <end position="156"/>
    </location>
    <ligand>
        <name>NADP(+)</name>
        <dbReference type="ChEBI" id="CHEBI:58349"/>
    </ligand>
</feature>
<keyword evidence="6" id="KW-0444">Lipid biosynthesis</keyword>
<dbReference type="EC" id="1.1.1.100" evidence="6"/>
<dbReference type="UniPathway" id="UPA00094"/>
<dbReference type="NCBIfam" id="NF005559">
    <property type="entry name" value="PRK07231.1"/>
    <property type="match status" value="1"/>
</dbReference>
<feature type="domain" description="Ketoreductase" evidence="7">
    <location>
        <begin position="5"/>
        <end position="183"/>
    </location>
</feature>
<comment type="function">
    <text evidence="6">Catalyzes the NADPH-dependent reduction of beta-ketoacyl-ACP substrates to beta-hydroxyacyl-ACP products, the first reductive step in the elongation cycle of fatty acid biosynthesis.</text>
</comment>
<dbReference type="InterPro" id="IPR036291">
    <property type="entry name" value="NAD(P)-bd_dom_sf"/>
</dbReference>
<gene>
    <name evidence="8" type="primary">fabG</name>
    <name evidence="8" type="ORF">CEE36_10825</name>
</gene>
<feature type="active site" description="Proton acceptor" evidence="4">
    <location>
        <position position="152"/>
    </location>
</feature>
<dbReference type="SUPFAM" id="SSF51735">
    <property type="entry name" value="NAD(P)-binding Rossmann-fold domains"/>
    <property type="match status" value="1"/>
</dbReference>
<dbReference type="NCBIfam" id="NF009464">
    <property type="entry name" value="PRK12824.1"/>
    <property type="match status" value="1"/>
</dbReference>
<dbReference type="EMBL" id="NJBO01000028">
    <property type="protein sequence ID" value="TKJ38024.1"/>
    <property type="molecule type" value="Genomic_DNA"/>
</dbReference>
<protein>
    <recommendedName>
        <fullName evidence="6">3-oxoacyl-[acyl-carrier-protein] reductase</fullName>
        <ecNumber evidence="6">1.1.1.100</ecNumber>
    </recommendedName>
</protein>
<keyword evidence="6" id="KW-0276">Fatty acid metabolism</keyword>
<accession>A0A532USW1</accession>
<comment type="caution">
    <text evidence="8">The sequence shown here is derived from an EMBL/GenBank/DDBJ whole genome shotgun (WGS) entry which is preliminary data.</text>
</comment>
<evidence type="ECO:0000256" key="6">
    <source>
        <dbReference type="RuleBase" id="RU366074"/>
    </source>
</evidence>
<dbReference type="NCBIfam" id="TIGR01830">
    <property type="entry name" value="3oxo_ACP_reduc"/>
    <property type="match status" value="1"/>
</dbReference>
<dbReference type="SMART" id="SM00822">
    <property type="entry name" value="PKS_KR"/>
    <property type="match status" value="1"/>
</dbReference>
<comment type="pathway">
    <text evidence="6">Lipid metabolism; fatty acid biosynthesis.</text>
</comment>
<dbReference type="PRINTS" id="PR00080">
    <property type="entry name" value="SDRFAMILY"/>
</dbReference>
<comment type="catalytic activity">
    <reaction evidence="6">
        <text>a (3R)-hydroxyacyl-[ACP] + NADP(+) = a 3-oxoacyl-[ACP] + NADPH + H(+)</text>
        <dbReference type="Rhea" id="RHEA:17397"/>
        <dbReference type="Rhea" id="RHEA-COMP:9916"/>
        <dbReference type="Rhea" id="RHEA-COMP:9945"/>
        <dbReference type="ChEBI" id="CHEBI:15378"/>
        <dbReference type="ChEBI" id="CHEBI:57783"/>
        <dbReference type="ChEBI" id="CHEBI:58349"/>
        <dbReference type="ChEBI" id="CHEBI:78776"/>
        <dbReference type="ChEBI" id="CHEBI:78827"/>
        <dbReference type="EC" id="1.1.1.100"/>
    </reaction>
</comment>
<dbReference type="GO" id="GO:0004316">
    <property type="term" value="F:3-oxoacyl-[acyl-carrier-protein] reductase (NADPH) activity"/>
    <property type="evidence" value="ECO:0007669"/>
    <property type="project" value="UniProtKB-UniRule"/>
</dbReference>
<dbReference type="PANTHER" id="PTHR42879:SF2">
    <property type="entry name" value="3-OXOACYL-[ACYL-CARRIER-PROTEIN] REDUCTASE FABG"/>
    <property type="match status" value="1"/>
</dbReference>
<dbReference type="Gene3D" id="3.40.50.720">
    <property type="entry name" value="NAD(P)-binding Rossmann-like Domain"/>
    <property type="match status" value="1"/>
</dbReference>
<keyword evidence="6" id="KW-0443">Lipid metabolism</keyword>
<dbReference type="InterPro" id="IPR050259">
    <property type="entry name" value="SDR"/>
</dbReference>
<dbReference type="PRINTS" id="PR00081">
    <property type="entry name" value="GDHRDH"/>
</dbReference>
<dbReference type="GO" id="GO:0051287">
    <property type="term" value="F:NAD binding"/>
    <property type="evidence" value="ECO:0007669"/>
    <property type="project" value="UniProtKB-UniRule"/>
</dbReference>
<dbReference type="Pfam" id="PF13561">
    <property type="entry name" value="adh_short_C2"/>
    <property type="match status" value="1"/>
</dbReference>
<dbReference type="CDD" id="cd05333">
    <property type="entry name" value="BKR_SDR_c"/>
    <property type="match status" value="1"/>
</dbReference>
<keyword evidence="2 5" id="KW-0521">NADP</keyword>
<evidence type="ECO:0000256" key="3">
    <source>
        <dbReference type="ARBA" id="ARBA00023002"/>
    </source>
</evidence>
<evidence type="ECO:0000256" key="1">
    <source>
        <dbReference type="ARBA" id="ARBA00006484"/>
    </source>
</evidence>